<evidence type="ECO:0000256" key="1">
    <source>
        <dbReference type="SAM" id="MobiDB-lite"/>
    </source>
</evidence>
<dbReference type="Proteomes" id="UP001190700">
    <property type="component" value="Unassembled WGS sequence"/>
</dbReference>
<comment type="caution">
    <text evidence="2">The sequence shown here is derived from an EMBL/GenBank/DDBJ whole genome shotgun (WGS) entry which is preliminary data.</text>
</comment>
<sequence length="218" mass="24166">MPSGAPELCLDEVEKDLRSKTTRKRDCGHIRSNPGMGDSEQENSYETQQGESVADFSNLRYNPMTGPMLGVSTGRVYTPSSSVNIFDFPGVAHEPPALEASTEHVEAAPILKDHFPDMYIIPQFFGQGASQFPETSEDSVGDYATRMEEQEDIDLPRLVPVQNAQDMLMCQPPCTVRPASRWFPSLSWESESVVAVTVGLHLAAGERSLERFSHLCRE</sequence>
<name>A0AAE0LCQ5_9CHLO</name>
<organism evidence="2 3">
    <name type="scientific">Cymbomonas tetramitiformis</name>
    <dbReference type="NCBI Taxonomy" id="36881"/>
    <lineage>
        <taxon>Eukaryota</taxon>
        <taxon>Viridiplantae</taxon>
        <taxon>Chlorophyta</taxon>
        <taxon>Pyramimonadophyceae</taxon>
        <taxon>Pyramimonadales</taxon>
        <taxon>Pyramimonadaceae</taxon>
        <taxon>Cymbomonas</taxon>
    </lineage>
</organism>
<dbReference type="EMBL" id="LGRX02004415">
    <property type="protein sequence ID" value="KAK3280398.1"/>
    <property type="molecule type" value="Genomic_DNA"/>
</dbReference>
<keyword evidence="3" id="KW-1185">Reference proteome</keyword>
<evidence type="ECO:0000313" key="2">
    <source>
        <dbReference type="EMBL" id="KAK3280398.1"/>
    </source>
</evidence>
<reference evidence="2 3" key="1">
    <citation type="journal article" date="2015" name="Genome Biol. Evol.">
        <title>Comparative Genomics of a Bacterivorous Green Alga Reveals Evolutionary Causalities and Consequences of Phago-Mixotrophic Mode of Nutrition.</title>
        <authorList>
            <person name="Burns J.A."/>
            <person name="Paasch A."/>
            <person name="Narechania A."/>
            <person name="Kim E."/>
        </authorList>
    </citation>
    <scope>NUCLEOTIDE SEQUENCE [LARGE SCALE GENOMIC DNA]</scope>
    <source>
        <strain evidence="2 3">PLY_AMNH</strain>
    </source>
</reference>
<feature type="region of interest" description="Disordered" evidence="1">
    <location>
        <begin position="17"/>
        <end position="49"/>
    </location>
</feature>
<proteinExistence type="predicted"/>
<feature type="compositionally biased region" description="Basic and acidic residues" evidence="1">
    <location>
        <begin position="17"/>
        <end position="29"/>
    </location>
</feature>
<protein>
    <submittedName>
        <fullName evidence="2">Uncharacterized protein</fullName>
    </submittedName>
</protein>
<dbReference type="AlphaFoldDB" id="A0AAE0LCQ5"/>
<evidence type="ECO:0000313" key="3">
    <source>
        <dbReference type="Proteomes" id="UP001190700"/>
    </source>
</evidence>
<gene>
    <name evidence="2" type="ORF">CYMTET_11759</name>
</gene>
<accession>A0AAE0LCQ5</accession>